<keyword evidence="2 5" id="KW-0812">Transmembrane</keyword>
<feature type="transmembrane region" description="Helical" evidence="5">
    <location>
        <begin position="27"/>
        <end position="48"/>
    </location>
</feature>
<evidence type="ECO:0000256" key="1">
    <source>
        <dbReference type="ARBA" id="ARBA00004141"/>
    </source>
</evidence>
<dbReference type="EMBL" id="SRXV01000002">
    <property type="protein sequence ID" value="TGY92775.1"/>
    <property type="molecule type" value="Genomic_DNA"/>
</dbReference>
<feature type="transmembrane region" description="Helical" evidence="5">
    <location>
        <begin position="186"/>
        <end position="206"/>
    </location>
</feature>
<sequence>MTAFLILISVLATAALSAVFGMAGGLILMGVLAALLPVASAMFVHGILQGVSNGWRAFLLRDYLLWRTIVWYAAGAIAAALVLAGVSVVLSRPLLFIVLGLVPLLVWLPRRHLHLDFTRPVHAVLCGFLVTGLNVIAGVAGPLLDVFAQNVDADRRAVVATKAATQLAAHLVKIVYYLPLVLDQGLGLPVWVLAAAIPLSVAGTMAGARVLDAMSDTHFRRWTKRLVTAIGAVYVIRGLILLAG</sequence>
<evidence type="ECO:0000256" key="2">
    <source>
        <dbReference type="ARBA" id="ARBA00022692"/>
    </source>
</evidence>
<evidence type="ECO:0000256" key="4">
    <source>
        <dbReference type="ARBA" id="ARBA00023136"/>
    </source>
</evidence>
<comment type="similarity">
    <text evidence="5">Belongs to the 4-toluene sulfonate uptake permease (TSUP) (TC 2.A.102) family.</text>
</comment>
<comment type="caution">
    <text evidence="6">The sequence shown here is derived from an EMBL/GenBank/DDBJ whole genome shotgun (WGS) entry which is preliminary data.</text>
</comment>
<feature type="transmembrane region" description="Helical" evidence="5">
    <location>
        <begin position="93"/>
        <end position="109"/>
    </location>
</feature>
<proteinExistence type="inferred from homology"/>
<feature type="transmembrane region" description="Helical" evidence="5">
    <location>
        <begin position="69"/>
        <end position="87"/>
    </location>
</feature>
<feature type="transmembrane region" description="Helical" evidence="5">
    <location>
        <begin position="226"/>
        <end position="243"/>
    </location>
</feature>
<evidence type="ECO:0000256" key="3">
    <source>
        <dbReference type="ARBA" id="ARBA00022989"/>
    </source>
</evidence>
<dbReference type="InterPro" id="IPR002781">
    <property type="entry name" value="TM_pro_TauE-like"/>
</dbReference>
<dbReference type="AlphaFoldDB" id="A0A4S2HA34"/>
<evidence type="ECO:0000256" key="5">
    <source>
        <dbReference type="RuleBase" id="RU363041"/>
    </source>
</evidence>
<dbReference type="OrthoDB" id="8478323at2"/>
<comment type="subcellular location">
    <subcellularLocation>
        <location evidence="5">Cell membrane</location>
        <topology evidence="5">Multi-pass membrane protein</topology>
    </subcellularLocation>
    <subcellularLocation>
        <location evidence="1">Membrane</location>
        <topology evidence="1">Multi-pass membrane protein</topology>
    </subcellularLocation>
</comment>
<dbReference type="Proteomes" id="UP000305451">
    <property type="component" value="Unassembled WGS sequence"/>
</dbReference>
<keyword evidence="5" id="KW-1003">Cell membrane</keyword>
<keyword evidence="4 5" id="KW-0472">Membrane</keyword>
<evidence type="ECO:0000313" key="7">
    <source>
        <dbReference type="Proteomes" id="UP000305451"/>
    </source>
</evidence>
<protein>
    <recommendedName>
        <fullName evidence="5">Probable membrane transporter protein</fullName>
    </recommendedName>
</protein>
<keyword evidence="7" id="KW-1185">Reference proteome</keyword>
<name>A0A4S2HA34_9PROT</name>
<dbReference type="RefSeq" id="WP_135944264.1">
    <property type="nucleotide sequence ID" value="NZ_BMEI01000002.1"/>
</dbReference>
<dbReference type="Pfam" id="PF01925">
    <property type="entry name" value="TauE"/>
    <property type="match status" value="1"/>
</dbReference>
<dbReference type="GO" id="GO:0005886">
    <property type="term" value="C:plasma membrane"/>
    <property type="evidence" value="ECO:0007669"/>
    <property type="project" value="UniProtKB-SubCell"/>
</dbReference>
<evidence type="ECO:0000313" key="6">
    <source>
        <dbReference type="EMBL" id="TGY92775.1"/>
    </source>
</evidence>
<accession>A0A4S2HA34</accession>
<reference evidence="6 7" key="1">
    <citation type="journal article" date="2013" name="Int. J. Syst. Evol. Microbiol.">
        <title>Marinicauda pacifica gen. nov., sp. nov., a prosthecate alphaproteobacterium of the family Hyphomonadaceae isolated from deep seawater.</title>
        <authorList>
            <person name="Zhang X.Y."/>
            <person name="Li G.W."/>
            <person name="Wang C.S."/>
            <person name="Zhang Y.J."/>
            <person name="Xu X.W."/>
            <person name="Li H."/>
            <person name="Liu A."/>
            <person name="Liu C."/>
            <person name="Xie B.B."/>
            <person name="Qin Q.L."/>
            <person name="Xu Z."/>
            <person name="Chen X.L."/>
            <person name="Zhou B.C."/>
            <person name="Zhang Y.Z."/>
        </authorList>
    </citation>
    <scope>NUCLEOTIDE SEQUENCE [LARGE SCALE GENOMIC DNA]</scope>
    <source>
        <strain evidence="6 7">P-1 km-3</strain>
    </source>
</reference>
<feature type="transmembrane region" description="Helical" evidence="5">
    <location>
        <begin position="121"/>
        <end position="144"/>
    </location>
</feature>
<gene>
    <name evidence="6" type="ORF">E5162_06780</name>
</gene>
<organism evidence="6 7">
    <name type="scientific">Marinicauda pacifica</name>
    <dbReference type="NCBI Taxonomy" id="1133559"/>
    <lineage>
        <taxon>Bacteria</taxon>
        <taxon>Pseudomonadati</taxon>
        <taxon>Pseudomonadota</taxon>
        <taxon>Alphaproteobacteria</taxon>
        <taxon>Maricaulales</taxon>
        <taxon>Maricaulaceae</taxon>
        <taxon>Marinicauda</taxon>
    </lineage>
</organism>
<keyword evidence="3 5" id="KW-1133">Transmembrane helix</keyword>